<proteinExistence type="predicted"/>
<dbReference type="EMBL" id="KC662249">
    <property type="protein sequence ID" value="AGM15418.1"/>
    <property type="molecule type" value="Genomic_DNA"/>
</dbReference>
<reference evidence="1 2" key="1">
    <citation type="journal article" date="2013" name="Proc. Natl. Acad. Sci. U.S.A.">
        <title>Genome of Phaeocystis globosa virus PgV-16T highlights the common ancestry of the largest known DNA viruses infecting eukaryotes.</title>
        <authorList>
            <person name="Santini S."/>
            <person name="Jeudy S."/>
            <person name="Bartoli J."/>
            <person name="Poirot O."/>
            <person name="Lescot M."/>
            <person name="Abergel C."/>
            <person name="Barbe V."/>
            <person name="Wommack K.E."/>
            <person name="Noordeloos A.A."/>
            <person name="Brussaard C.P."/>
            <person name="Claverie J.M."/>
        </authorList>
    </citation>
    <scope>NUCLEOTIDE SEQUENCE [LARGE SCALE GENOMIC DNA]</scope>
    <source>
        <strain evidence="1 2">16T</strain>
    </source>
</reference>
<keyword evidence="2" id="KW-1185">Reference proteome</keyword>
<sequence length="97" mass="10996">MMIGFNNDKLTNFVIFITFALTVGYFVNKNYNAIVLLYLLVAVMYSLSKNVLSSLGISIILTNILISMNMVSIQENLENQKKKKSKGVIKNKMIQNE</sequence>
<name>A0AC59EWV8_9VIRU</name>
<protein>
    <submittedName>
        <fullName evidence="1">Uncharacterized protein</fullName>
    </submittedName>
</protein>
<dbReference type="Proteomes" id="UP000204225">
    <property type="component" value="Segment"/>
</dbReference>
<evidence type="ECO:0000313" key="1">
    <source>
        <dbReference type="EMBL" id="AGM15418.1"/>
    </source>
</evidence>
<organism evidence="1 2">
    <name type="scientific">Phaeocystis globosa virus PgV-16T</name>
    <dbReference type="NCBI Taxonomy" id="3071227"/>
    <lineage>
        <taxon>Viruses</taxon>
        <taxon>Varidnaviria</taxon>
        <taxon>Bamfordvirae</taxon>
        <taxon>Nucleocytoviricota</taxon>
        <taxon>Megaviricetes</taxon>
        <taxon>Imitervirales</taxon>
        <taxon>Mesomimiviridae</taxon>
        <taxon>Tethysvirus</taxon>
        <taxon>Tethysvirus hollandense</taxon>
    </lineage>
</organism>
<gene>
    <name evidence="1" type="ORF">PGCG_00106</name>
</gene>
<evidence type="ECO:0000313" key="2">
    <source>
        <dbReference type="Proteomes" id="UP000204225"/>
    </source>
</evidence>
<accession>A0AC59EWV8</accession>